<dbReference type="InterPro" id="IPR017441">
    <property type="entry name" value="Protein_kinase_ATP_BS"/>
</dbReference>
<gene>
    <name evidence="4" type="ORF">OEZ85_009516</name>
</gene>
<evidence type="ECO:0000313" key="4">
    <source>
        <dbReference type="EMBL" id="WIA18034.1"/>
    </source>
</evidence>
<dbReference type="PANTHER" id="PTHR44329:SF214">
    <property type="entry name" value="PROTEIN KINASE DOMAIN-CONTAINING PROTEIN"/>
    <property type="match status" value="1"/>
</dbReference>
<dbReference type="InterPro" id="IPR011009">
    <property type="entry name" value="Kinase-like_dom_sf"/>
</dbReference>
<protein>
    <recommendedName>
        <fullName evidence="3">Serine-threonine/tyrosine-protein kinase catalytic domain-containing protein</fullName>
    </recommendedName>
</protein>
<feature type="compositionally biased region" description="Low complexity" evidence="2">
    <location>
        <begin position="56"/>
        <end position="72"/>
    </location>
</feature>
<evidence type="ECO:0000256" key="2">
    <source>
        <dbReference type="SAM" id="MobiDB-lite"/>
    </source>
</evidence>
<dbReference type="Gene3D" id="3.30.450.40">
    <property type="match status" value="1"/>
</dbReference>
<sequence>MDGACTIHVQAPEDRRASKSASPEPNANGTAAVGELCGMLTKLATVYEPAAPPAGPAAEPQQQQVQASKQPQSRLQYFKPHDGYALGCPNPPCFEERLSTAQGIHKSMELRDGELESTLRLACKVFDVETATVSLLTGERIYLVGACGALPVCVCPDRWGFCGWSFLNPNHELNVVENMMEDARFSENFFVVNENFRLVFYVMAPLISSNGHRIGTLCIMGQQPRKFDATRGAILANLSELLVRQIERRWALQGSQRVQGSKLMRSVEAYESACGFIDASNVNKWRLLHLNAPAVELLGGLGSEGIEWTASYDELAKLDEGRHMAAFEGMPLEQVLDVDMGLATWQAAQAELALTNVKGAKGTPAEGKRFNVTFKLAASDSLDEHAPFSVGVPSWLRESSDPGPGHNYFFMHIRPVELGSPRQPPLHHGSGLQYGPRLMGPSPIPNLVLGPLLGKGGFGKVYRGVHEGAEVAVKIIEKLESVRVTRAGMPIEVAMTQNFHHLGVLRSIAWGIGLPDPAVAEISPALAKPTCWIVSEYCDKHTLVDAVVKGWFRTSRQPTHGGTHLRCVALTAYEVASALAYIHSQGIMHLDLTGGNVLLTSFAGNPHGFSAKVTDFGLARPQDVRVRSAPGRYGTVTHMAPETIRDGVLDYACDAYAFGVLCWEMITGSRAWAGLSHEAVLAQVGGEGSLELPMGLPPVLEELLTACLAKDPAARPTFKQMLPRLEAYLQFTRHCALEEVTLPMASPAGLE</sequence>
<dbReference type="Proteomes" id="UP001244341">
    <property type="component" value="Chromosome 9b"/>
</dbReference>
<proteinExistence type="predicted"/>
<dbReference type="EMBL" id="CP126216">
    <property type="protein sequence ID" value="WIA18034.1"/>
    <property type="molecule type" value="Genomic_DNA"/>
</dbReference>
<dbReference type="SUPFAM" id="SSF55781">
    <property type="entry name" value="GAF domain-like"/>
    <property type="match status" value="1"/>
</dbReference>
<dbReference type="InterPro" id="IPR029016">
    <property type="entry name" value="GAF-like_dom_sf"/>
</dbReference>
<reference evidence="4 5" key="1">
    <citation type="submission" date="2023-05" db="EMBL/GenBank/DDBJ databases">
        <title>A 100% complete, gapless, phased diploid assembly of the Scenedesmus obliquus UTEX 3031 genome.</title>
        <authorList>
            <person name="Biondi T.C."/>
            <person name="Hanschen E.R."/>
            <person name="Kwon T."/>
            <person name="Eng W."/>
            <person name="Kruse C.P.S."/>
            <person name="Koehler S.I."/>
            <person name="Kunde Y."/>
            <person name="Gleasner C.D."/>
            <person name="You Mak K.T."/>
            <person name="Polle J."/>
            <person name="Hovde B.T."/>
            <person name="Starkenburg S.R."/>
        </authorList>
    </citation>
    <scope>NUCLEOTIDE SEQUENCE [LARGE SCALE GENOMIC DNA]</scope>
    <source>
        <strain evidence="4 5">DOE0152z</strain>
    </source>
</reference>
<dbReference type="PROSITE" id="PS00107">
    <property type="entry name" value="PROTEIN_KINASE_ATP"/>
    <property type="match status" value="1"/>
</dbReference>
<dbReference type="PROSITE" id="PS00109">
    <property type="entry name" value="PROTEIN_KINASE_TYR"/>
    <property type="match status" value="1"/>
</dbReference>
<feature type="region of interest" description="Disordered" evidence="2">
    <location>
        <begin position="1"/>
        <end position="30"/>
    </location>
</feature>
<name>A0ABY8UAA2_TETOB</name>
<feature type="compositionally biased region" description="Polar residues" evidence="2">
    <location>
        <begin position="19"/>
        <end position="29"/>
    </location>
</feature>
<dbReference type="InterPro" id="IPR008266">
    <property type="entry name" value="Tyr_kinase_AS"/>
</dbReference>
<dbReference type="Pfam" id="PF07714">
    <property type="entry name" value="PK_Tyr_Ser-Thr"/>
    <property type="match status" value="1"/>
</dbReference>
<feature type="binding site" evidence="1">
    <location>
        <position position="474"/>
    </location>
    <ligand>
        <name>ATP</name>
        <dbReference type="ChEBI" id="CHEBI:30616"/>
    </ligand>
</feature>
<keyword evidence="1" id="KW-0547">Nucleotide-binding</keyword>
<evidence type="ECO:0000259" key="3">
    <source>
        <dbReference type="Pfam" id="PF07714"/>
    </source>
</evidence>
<evidence type="ECO:0000313" key="5">
    <source>
        <dbReference type="Proteomes" id="UP001244341"/>
    </source>
</evidence>
<keyword evidence="5" id="KW-1185">Reference proteome</keyword>
<feature type="region of interest" description="Disordered" evidence="2">
    <location>
        <begin position="50"/>
        <end position="72"/>
    </location>
</feature>
<dbReference type="SUPFAM" id="SSF56112">
    <property type="entry name" value="Protein kinase-like (PK-like)"/>
    <property type="match status" value="1"/>
</dbReference>
<dbReference type="InterPro" id="IPR001245">
    <property type="entry name" value="Ser-Thr/Tyr_kinase_cat_dom"/>
</dbReference>
<dbReference type="InterPro" id="IPR051681">
    <property type="entry name" value="Ser/Thr_Kinases-Pseudokinases"/>
</dbReference>
<dbReference type="Gene3D" id="3.30.200.20">
    <property type="entry name" value="Phosphorylase Kinase, domain 1"/>
    <property type="match status" value="1"/>
</dbReference>
<organism evidence="4 5">
    <name type="scientific">Tetradesmus obliquus</name>
    <name type="common">Green alga</name>
    <name type="synonym">Acutodesmus obliquus</name>
    <dbReference type="NCBI Taxonomy" id="3088"/>
    <lineage>
        <taxon>Eukaryota</taxon>
        <taxon>Viridiplantae</taxon>
        <taxon>Chlorophyta</taxon>
        <taxon>core chlorophytes</taxon>
        <taxon>Chlorophyceae</taxon>
        <taxon>CS clade</taxon>
        <taxon>Sphaeropleales</taxon>
        <taxon>Scenedesmaceae</taxon>
        <taxon>Tetradesmus</taxon>
    </lineage>
</organism>
<feature type="domain" description="Serine-threonine/tyrosine-protein kinase catalytic" evidence="3">
    <location>
        <begin position="451"/>
        <end position="724"/>
    </location>
</feature>
<evidence type="ECO:0000256" key="1">
    <source>
        <dbReference type="PROSITE-ProRule" id="PRU10141"/>
    </source>
</evidence>
<keyword evidence="1" id="KW-0067">ATP-binding</keyword>
<dbReference type="PANTHER" id="PTHR44329">
    <property type="entry name" value="SERINE/THREONINE-PROTEIN KINASE TNNI3K-RELATED"/>
    <property type="match status" value="1"/>
</dbReference>
<dbReference type="Gene3D" id="1.10.510.10">
    <property type="entry name" value="Transferase(Phosphotransferase) domain 1"/>
    <property type="match status" value="1"/>
</dbReference>
<accession>A0ABY8UAA2</accession>